<dbReference type="PANTHER" id="PTHR47165">
    <property type="entry name" value="OS03G0429900 PROTEIN"/>
    <property type="match status" value="1"/>
</dbReference>
<evidence type="ECO:0000256" key="3">
    <source>
        <dbReference type="ARBA" id="ARBA00022705"/>
    </source>
</evidence>
<dbReference type="Pfam" id="PF08646">
    <property type="entry name" value="Rep_fac-A_C"/>
    <property type="match status" value="1"/>
</dbReference>
<dbReference type="RefSeq" id="XP_030753386.1">
    <property type="nucleotide sequence ID" value="XM_030897526.1"/>
</dbReference>
<dbReference type="CDD" id="cd04476">
    <property type="entry name" value="RPA1_DBD_C"/>
    <property type="match status" value="1"/>
</dbReference>
<comment type="subcellular location">
    <subcellularLocation>
        <location evidence="1 11">Nucleus</location>
    </subcellularLocation>
</comment>
<keyword evidence="5 11" id="KW-0863">Zinc-finger</keyword>
<evidence type="ECO:0000256" key="2">
    <source>
        <dbReference type="ARBA" id="ARBA00005690"/>
    </source>
</evidence>
<proteinExistence type="inferred from homology"/>
<dbReference type="InterPro" id="IPR013955">
    <property type="entry name" value="Rep_factor-A_C"/>
</dbReference>
<evidence type="ECO:0000256" key="6">
    <source>
        <dbReference type="ARBA" id="ARBA00022833"/>
    </source>
</evidence>
<feature type="domain" description="Replication factor-A protein 1 N-terminal" evidence="14">
    <location>
        <begin position="5"/>
        <end position="88"/>
    </location>
</feature>
<evidence type="ECO:0000256" key="7">
    <source>
        <dbReference type="ARBA" id="ARBA00023125"/>
    </source>
</evidence>
<protein>
    <recommendedName>
        <fullName evidence="11">Replication protein A subunit</fullName>
    </recommendedName>
</protein>
<dbReference type="PANTHER" id="PTHR47165:SF4">
    <property type="entry name" value="OS03G0429900 PROTEIN"/>
    <property type="match status" value="1"/>
</dbReference>
<evidence type="ECO:0000259" key="16">
    <source>
        <dbReference type="Pfam" id="PF16900"/>
    </source>
</evidence>
<dbReference type="InterPro" id="IPR047192">
    <property type="entry name" value="Euk_RPA1_DBD_C"/>
</dbReference>
<reference evidence="18" key="1">
    <citation type="submission" date="2025-08" db="UniProtKB">
        <authorList>
            <consortium name="RefSeq"/>
        </authorList>
    </citation>
    <scope>IDENTIFICATION</scope>
    <source>
        <tissue evidence="18">Gonads</tissue>
    </source>
</reference>
<dbReference type="GO" id="GO:0006310">
    <property type="term" value="P:DNA recombination"/>
    <property type="evidence" value="ECO:0007669"/>
    <property type="project" value="InterPro"/>
</dbReference>
<evidence type="ECO:0000256" key="5">
    <source>
        <dbReference type="ARBA" id="ARBA00022771"/>
    </source>
</evidence>
<comment type="subunit">
    <text evidence="10 11">Component of the heterotrimeric canonical replication protein A complex (RPA).</text>
</comment>
<evidence type="ECO:0000256" key="9">
    <source>
        <dbReference type="ARBA" id="ARBA00058595"/>
    </source>
</evidence>
<dbReference type="CTD" id="136038134"/>
<dbReference type="OrthoDB" id="1751331at2759"/>
<dbReference type="GeneID" id="115880325"/>
<feature type="domain" description="Replication factor A C-terminal" evidence="15">
    <location>
        <begin position="451"/>
        <end position="597"/>
    </location>
</feature>
<dbReference type="InParanoid" id="A0A6J2XQP0"/>
<accession>A0A6J2XQP0</accession>
<feature type="compositionally biased region" description="Polar residues" evidence="12">
    <location>
        <begin position="148"/>
        <end position="159"/>
    </location>
</feature>
<dbReference type="GO" id="GO:0006281">
    <property type="term" value="P:DNA repair"/>
    <property type="evidence" value="ECO:0007669"/>
    <property type="project" value="InterPro"/>
</dbReference>
<keyword evidence="4 11" id="KW-0479">Metal-binding</keyword>
<dbReference type="Pfam" id="PF04057">
    <property type="entry name" value="Rep-A_N"/>
    <property type="match status" value="1"/>
</dbReference>
<dbReference type="AlphaFoldDB" id="A0A6J2XQP0"/>
<dbReference type="InterPro" id="IPR004591">
    <property type="entry name" value="Rfa1"/>
</dbReference>
<dbReference type="InterPro" id="IPR007199">
    <property type="entry name" value="Rep_factor-A_N"/>
</dbReference>
<evidence type="ECO:0000313" key="18">
    <source>
        <dbReference type="RefSeq" id="XP_030753386.1"/>
    </source>
</evidence>
<dbReference type="FunFam" id="2.40.50.140:FF:000064">
    <property type="entry name" value="Replication protein A subunit"/>
    <property type="match status" value="1"/>
</dbReference>
<dbReference type="GO" id="GO:0008270">
    <property type="term" value="F:zinc ion binding"/>
    <property type="evidence" value="ECO:0007669"/>
    <property type="project" value="UniProtKB-KW"/>
</dbReference>
<evidence type="ECO:0000259" key="13">
    <source>
        <dbReference type="Pfam" id="PF01336"/>
    </source>
</evidence>
<name>A0A6J2XQP0_SITOR</name>
<keyword evidence="8 11" id="KW-0539">Nucleus</keyword>
<dbReference type="InterPro" id="IPR004365">
    <property type="entry name" value="NA-bd_OB_tRNA"/>
</dbReference>
<comment type="function">
    <text evidence="9 11">As part of the heterotrimeric replication protein A complex (RPA/RP-A), binds and stabilizes single-stranded DNA intermediates, that form during DNA replication or upon DNA stress. It prevents their reannealing and in parallel, recruits and activates different proteins and complexes involved in DNA metabolism. Thereby, it plays an essential role both in DNA replication and the cellular response to DNA damage.</text>
</comment>
<dbReference type="GO" id="GO:0005634">
    <property type="term" value="C:nucleus"/>
    <property type="evidence" value="ECO:0007669"/>
    <property type="project" value="UniProtKB-SubCell"/>
</dbReference>
<feature type="domain" description="Replication protein A OB" evidence="16">
    <location>
        <begin position="295"/>
        <end position="392"/>
    </location>
</feature>
<dbReference type="FunCoup" id="A0A6J2XQP0">
    <property type="interactions" value="2389"/>
</dbReference>
<evidence type="ECO:0000256" key="12">
    <source>
        <dbReference type="SAM" id="MobiDB-lite"/>
    </source>
</evidence>
<evidence type="ECO:0000256" key="8">
    <source>
        <dbReference type="ARBA" id="ARBA00023242"/>
    </source>
</evidence>
<dbReference type="GO" id="GO:0003677">
    <property type="term" value="F:DNA binding"/>
    <property type="evidence" value="ECO:0007669"/>
    <property type="project" value="UniProtKB-KW"/>
</dbReference>
<dbReference type="Proteomes" id="UP000504635">
    <property type="component" value="Unplaced"/>
</dbReference>
<gene>
    <name evidence="18" type="primary">LOC115880325</name>
</gene>
<comment type="similarity">
    <text evidence="2 11">Belongs to the replication factor A protein 1 family.</text>
</comment>
<dbReference type="Pfam" id="PF01336">
    <property type="entry name" value="tRNA_anti-codon"/>
    <property type="match status" value="1"/>
</dbReference>
<keyword evidence="3 11" id="KW-0235">DNA replication</keyword>
<feature type="domain" description="OB" evidence="13">
    <location>
        <begin position="187"/>
        <end position="264"/>
    </location>
</feature>
<evidence type="ECO:0000259" key="14">
    <source>
        <dbReference type="Pfam" id="PF04057"/>
    </source>
</evidence>
<evidence type="ECO:0000313" key="17">
    <source>
        <dbReference type="Proteomes" id="UP000504635"/>
    </source>
</evidence>
<dbReference type="KEGG" id="soy:115880325"/>
<organism evidence="17 18">
    <name type="scientific">Sitophilus oryzae</name>
    <name type="common">Rice weevil</name>
    <name type="synonym">Curculio oryzae</name>
    <dbReference type="NCBI Taxonomy" id="7048"/>
    <lineage>
        <taxon>Eukaryota</taxon>
        <taxon>Metazoa</taxon>
        <taxon>Ecdysozoa</taxon>
        <taxon>Arthropoda</taxon>
        <taxon>Hexapoda</taxon>
        <taxon>Insecta</taxon>
        <taxon>Pterygota</taxon>
        <taxon>Neoptera</taxon>
        <taxon>Endopterygota</taxon>
        <taxon>Coleoptera</taxon>
        <taxon>Polyphaga</taxon>
        <taxon>Cucujiformia</taxon>
        <taxon>Curculionidae</taxon>
        <taxon>Dryophthorinae</taxon>
        <taxon>Sitophilus</taxon>
    </lineage>
</organism>
<keyword evidence="17" id="KW-1185">Reference proteome</keyword>
<keyword evidence="6 11" id="KW-0862">Zinc</keyword>
<dbReference type="CDD" id="cd04475">
    <property type="entry name" value="RPA1_DBD_B"/>
    <property type="match status" value="1"/>
</dbReference>
<evidence type="ECO:0000256" key="1">
    <source>
        <dbReference type="ARBA" id="ARBA00004123"/>
    </source>
</evidence>
<feature type="region of interest" description="Disordered" evidence="12">
    <location>
        <begin position="131"/>
        <end position="165"/>
    </location>
</feature>
<evidence type="ECO:0000259" key="15">
    <source>
        <dbReference type="Pfam" id="PF08646"/>
    </source>
</evidence>
<dbReference type="FunFam" id="2.40.50.140:FF:000090">
    <property type="entry name" value="Replication protein A subunit"/>
    <property type="match status" value="1"/>
</dbReference>
<dbReference type="NCBIfam" id="TIGR00617">
    <property type="entry name" value="rpa1"/>
    <property type="match status" value="1"/>
</dbReference>
<dbReference type="Pfam" id="PF16900">
    <property type="entry name" value="REPA_OB_2"/>
    <property type="match status" value="1"/>
</dbReference>
<sequence length="608" mass="67729">MKIDLSEGCFKVIMTGGEVQEPIVQVVTLKKMSTASGQERYRACLSDGKYMITVAMITAPVVDKTSEKGIPKYSVIKLKRYITTVINNTNTSNNKADGGRVLLMLDVELVQDGDEIGEVIGNPVSYSVATAQETREGSPPAKMRKLNGPSNSSNTNGESSHQDLNKSMAGQMTHPITCLNPYNNKWIIKARVISKTPIKTWSNSRGEGKLFSMDLVDESGEIRLTAFRELVDKFYDQIEVDKVYYISKCQLKPANKQFSNLKNDYEMTMVNDTLIEECHDDTSTAPHLRYDFVPIQTIPELETNKIIDVIGVVKSTGDLQFFNAKSTGRELRKKDLILVDKSNAAITLTLWGADAESFDGSNNPVLAIKGARISEFVGGKTLSTLSGTIVKTNPDMKEAYVLKQWFDSEGSYLEANNVSARSAGGSTFVTPWMCCDEVYESQLGSSPAGDYYQMKGAILMVKSDNACYKACPTPECNKKVIDNSNGMYRCEKCNQEYESFKWRLLCSMNVGDWSANQWVSMFSSEAEKVLGKSAEEVGALFESGEPGKYTEFMEEAHFKEFVFKCRAKNEVFNDEGRLKTVAIKVDPVNYTEYNTYLIECIKELTDAS</sequence>
<dbReference type="Gene3D" id="2.40.50.140">
    <property type="entry name" value="Nucleic acid-binding proteins"/>
    <property type="match status" value="4"/>
</dbReference>
<dbReference type="CDD" id="cd04474">
    <property type="entry name" value="RPA1_DBD_A"/>
    <property type="match status" value="1"/>
</dbReference>
<dbReference type="InterPro" id="IPR012340">
    <property type="entry name" value="NA-bd_OB-fold"/>
</dbReference>
<dbReference type="GO" id="GO:0006260">
    <property type="term" value="P:DNA replication"/>
    <property type="evidence" value="ECO:0007669"/>
    <property type="project" value="UniProtKB-KW"/>
</dbReference>
<evidence type="ECO:0000256" key="10">
    <source>
        <dbReference type="ARBA" id="ARBA00062035"/>
    </source>
</evidence>
<dbReference type="SUPFAM" id="SSF50249">
    <property type="entry name" value="Nucleic acid-binding proteins"/>
    <property type="match status" value="4"/>
</dbReference>
<evidence type="ECO:0000256" key="4">
    <source>
        <dbReference type="ARBA" id="ARBA00022723"/>
    </source>
</evidence>
<dbReference type="FunFam" id="2.40.50.140:FF:000041">
    <property type="entry name" value="Replication protein A subunit"/>
    <property type="match status" value="1"/>
</dbReference>
<dbReference type="InterPro" id="IPR031657">
    <property type="entry name" value="REPA_OB_2"/>
</dbReference>
<keyword evidence="7 11" id="KW-0238">DNA-binding</keyword>
<evidence type="ECO:0000256" key="11">
    <source>
        <dbReference type="RuleBase" id="RU364130"/>
    </source>
</evidence>